<name>A0ABS7SCA4_9MICO</name>
<dbReference type="PANTHER" id="PTHR43484:SF1">
    <property type="entry name" value="FLAGELLAR MOTOR SWITCH PROTEIN FLIN"/>
    <property type="match status" value="1"/>
</dbReference>
<organism evidence="8 9">
    <name type="scientific">Occultella gossypii</name>
    <dbReference type="NCBI Taxonomy" id="2800820"/>
    <lineage>
        <taxon>Bacteria</taxon>
        <taxon>Bacillati</taxon>
        <taxon>Actinomycetota</taxon>
        <taxon>Actinomycetes</taxon>
        <taxon>Micrococcales</taxon>
        <taxon>Ruaniaceae</taxon>
        <taxon>Occultella</taxon>
    </lineage>
</organism>
<dbReference type="EMBL" id="JAGSHT010000012">
    <property type="protein sequence ID" value="MBZ2196868.1"/>
    <property type="molecule type" value="Genomic_DNA"/>
</dbReference>
<dbReference type="Proteomes" id="UP000826651">
    <property type="component" value="Unassembled WGS sequence"/>
</dbReference>
<evidence type="ECO:0000313" key="9">
    <source>
        <dbReference type="Proteomes" id="UP000826651"/>
    </source>
</evidence>
<evidence type="ECO:0000256" key="5">
    <source>
        <dbReference type="ARBA" id="ARBA00022779"/>
    </source>
</evidence>
<evidence type="ECO:0000256" key="3">
    <source>
        <dbReference type="ARBA" id="ARBA00022475"/>
    </source>
</evidence>
<comment type="subcellular location">
    <subcellularLocation>
        <location evidence="1">Cell membrane</location>
        <topology evidence="1">Peripheral membrane protein</topology>
        <orientation evidence="1">Cytoplasmic side</orientation>
    </subcellularLocation>
</comment>
<keyword evidence="5" id="KW-0283">Flagellar rotation</keyword>
<dbReference type="InterPro" id="IPR051469">
    <property type="entry name" value="FliN/MopA/SpaO"/>
</dbReference>
<accession>A0ABS7SCA4</accession>
<dbReference type="Gene3D" id="2.30.330.10">
    <property type="entry name" value="SpoA-like"/>
    <property type="match status" value="1"/>
</dbReference>
<protein>
    <submittedName>
        <fullName evidence="8">Flagellar motor switch protein FliN</fullName>
    </submittedName>
</protein>
<keyword evidence="8" id="KW-0966">Cell projection</keyword>
<keyword evidence="3" id="KW-1003">Cell membrane</keyword>
<dbReference type="InterPro" id="IPR036429">
    <property type="entry name" value="SpoA-like_sf"/>
</dbReference>
<dbReference type="InterPro" id="IPR001543">
    <property type="entry name" value="FliN-like_C"/>
</dbReference>
<dbReference type="InterPro" id="IPR012826">
    <property type="entry name" value="FliN"/>
</dbReference>
<sequence length="230" mass="23618">MSTTTAPTATLDAAAALTALLPMPVSGVEIRPDDLAADGAATAYLASFVGATSADVALVLTDDLPTDGVVSGADVLRPALEAATATLGAGILSDVTEGDAADLLATPDVAVYDLNAPDGRTLGWFAIRLRPNARQAARQGTVDAASARPGRIGRINDVEMTLTVEIGRTRMSVRDVLDLEPGGVIELDRSAGAPADLLLNGRLIAHGEVVVVDQDYAIRVTQILDATEAH</sequence>
<dbReference type="InterPro" id="IPR001172">
    <property type="entry name" value="FliN_T3SS_HrcQb"/>
</dbReference>
<evidence type="ECO:0000256" key="2">
    <source>
        <dbReference type="ARBA" id="ARBA00009226"/>
    </source>
</evidence>
<reference evidence="8 9" key="1">
    <citation type="submission" date="2021-04" db="EMBL/GenBank/DDBJ databases">
        <title>Ruania sp. nov., isolated from sandy soil of mangrove forest.</title>
        <authorList>
            <person name="Ge X."/>
            <person name="Huang R."/>
            <person name="Liu W."/>
        </authorList>
    </citation>
    <scope>NUCLEOTIDE SEQUENCE [LARGE SCALE GENOMIC DNA]</scope>
    <source>
        <strain evidence="8 9">N2-46</strain>
    </source>
</reference>
<proteinExistence type="inferred from homology"/>
<keyword evidence="8" id="KW-0969">Cilium</keyword>
<comment type="similarity">
    <text evidence="2">Belongs to the FliN/MopA/SpaO family.</text>
</comment>
<evidence type="ECO:0000256" key="4">
    <source>
        <dbReference type="ARBA" id="ARBA00022500"/>
    </source>
</evidence>
<comment type="caution">
    <text evidence="8">The sequence shown here is derived from an EMBL/GenBank/DDBJ whole genome shotgun (WGS) entry which is preliminary data.</text>
</comment>
<dbReference type="SUPFAM" id="SSF101801">
    <property type="entry name" value="Surface presentation of antigens (SPOA)"/>
    <property type="match status" value="1"/>
</dbReference>
<dbReference type="PRINTS" id="PR00956">
    <property type="entry name" value="FLGMOTORFLIN"/>
</dbReference>
<evidence type="ECO:0000313" key="8">
    <source>
        <dbReference type="EMBL" id="MBZ2196868.1"/>
    </source>
</evidence>
<evidence type="ECO:0000256" key="1">
    <source>
        <dbReference type="ARBA" id="ARBA00004413"/>
    </source>
</evidence>
<feature type="domain" description="Flagellar motor switch protein FliN-like C-terminal" evidence="7">
    <location>
        <begin position="154"/>
        <end position="224"/>
    </location>
</feature>
<evidence type="ECO:0000256" key="6">
    <source>
        <dbReference type="ARBA" id="ARBA00023136"/>
    </source>
</evidence>
<dbReference type="Pfam" id="PF01052">
    <property type="entry name" value="FliMN_C"/>
    <property type="match status" value="1"/>
</dbReference>
<keyword evidence="9" id="KW-1185">Reference proteome</keyword>
<keyword evidence="8" id="KW-0282">Flagellum</keyword>
<dbReference type="RefSeq" id="WP_223406140.1">
    <property type="nucleotide sequence ID" value="NZ_JAGSHT010000012.1"/>
</dbReference>
<gene>
    <name evidence="8" type="primary">fliN</name>
    <name evidence="8" type="ORF">KCQ71_11930</name>
</gene>
<keyword evidence="4" id="KW-0145">Chemotaxis</keyword>
<dbReference type="PANTHER" id="PTHR43484">
    <property type="match status" value="1"/>
</dbReference>
<evidence type="ECO:0000259" key="7">
    <source>
        <dbReference type="Pfam" id="PF01052"/>
    </source>
</evidence>
<dbReference type="NCBIfam" id="TIGR02480">
    <property type="entry name" value="fliN"/>
    <property type="match status" value="1"/>
</dbReference>
<keyword evidence="6" id="KW-0472">Membrane</keyword>